<feature type="signal peptide" evidence="2">
    <location>
        <begin position="1"/>
        <end position="30"/>
    </location>
</feature>
<evidence type="ECO:0000313" key="3">
    <source>
        <dbReference type="EMBL" id="SFE89382.1"/>
    </source>
</evidence>
<sequence length="67" mass="6716">MTVRAFRSSITAAALLVAVAGGVTVAVASADSTPTQHHTAVVRVDGTNPAAAPTPTPTVSTDNTIWD</sequence>
<feature type="region of interest" description="Disordered" evidence="1">
    <location>
        <begin position="46"/>
        <end position="67"/>
    </location>
</feature>
<protein>
    <submittedName>
        <fullName evidence="3">Uncharacterized protein</fullName>
    </submittedName>
</protein>
<dbReference type="RefSeq" id="WP_143120558.1">
    <property type="nucleotide sequence ID" value="NZ_FONG01000006.1"/>
</dbReference>
<evidence type="ECO:0000256" key="2">
    <source>
        <dbReference type="SAM" id="SignalP"/>
    </source>
</evidence>
<organism evidence="3 4">
    <name type="scientific">Actinacidiphila alni</name>
    <dbReference type="NCBI Taxonomy" id="380248"/>
    <lineage>
        <taxon>Bacteria</taxon>
        <taxon>Bacillati</taxon>
        <taxon>Actinomycetota</taxon>
        <taxon>Actinomycetes</taxon>
        <taxon>Kitasatosporales</taxon>
        <taxon>Streptomycetaceae</taxon>
        <taxon>Actinacidiphila</taxon>
    </lineage>
</organism>
<keyword evidence="2" id="KW-0732">Signal</keyword>
<feature type="chain" id="PRO_5011692924" evidence="2">
    <location>
        <begin position="31"/>
        <end position="67"/>
    </location>
</feature>
<accession>A0A1I2E8V4</accession>
<name>A0A1I2E8V4_9ACTN</name>
<dbReference type="AlphaFoldDB" id="A0A1I2E8V4"/>
<dbReference type="Proteomes" id="UP000199323">
    <property type="component" value="Unassembled WGS sequence"/>
</dbReference>
<reference evidence="3 4" key="1">
    <citation type="submission" date="2016-10" db="EMBL/GenBank/DDBJ databases">
        <authorList>
            <person name="de Groot N.N."/>
        </authorList>
    </citation>
    <scope>NUCLEOTIDE SEQUENCE [LARGE SCALE GENOMIC DNA]</scope>
    <source>
        <strain evidence="3 4">CGMCC 4.3510</strain>
    </source>
</reference>
<evidence type="ECO:0000313" key="4">
    <source>
        <dbReference type="Proteomes" id="UP000199323"/>
    </source>
</evidence>
<gene>
    <name evidence="3" type="ORF">SAMN05216251_10692</name>
</gene>
<keyword evidence="4" id="KW-1185">Reference proteome</keyword>
<dbReference type="EMBL" id="FONG01000006">
    <property type="protein sequence ID" value="SFE89382.1"/>
    <property type="molecule type" value="Genomic_DNA"/>
</dbReference>
<evidence type="ECO:0000256" key="1">
    <source>
        <dbReference type="SAM" id="MobiDB-lite"/>
    </source>
</evidence>
<proteinExistence type="predicted"/>